<comment type="subcellular location">
    <subcellularLocation>
        <location evidence="1">Membrane</location>
        <topology evidence="1">Multi-pass membrane protein</topology>
    </subcellularLocation>
</comment>
<dbReference type="OrthoDB" id="5575at2759"/>
<protein>
    <recommendedName>
        <fullName evidence="5">SEC63 domain-containing protein</fullName>
    </recommendedName>
</protein>
<sequence length="239" mass="26246">MSTFGSISLQRSYVSEQDAHEYDLLPVRHNEDEMNRQLVTMLPLKQVGLFECPHTKTHMLLQAHLTRLVVLPVTDYVTDTRSVLDQATRIVQSASILRPCSLDATTSSCVRGDGLYTSCPLDTAQSAVTESSALRNLPYIISKFQLVNIAALVKSKTHECWVLVFGDAESNRATGGELLALKRVSPNVLVIKSPSKKPSAGSGRAVHLTFRLPAPPPAPSVGVQPRQQHRLTLYLMSDT</sequence>
<dbReference type="PANTHER" id="PTHR24075">
    <property type="entry name" value="SEC63 DOMAIN-CONTAINING"/>
    <property type="match status" value="1"/>
</dbReference>
<evidence type="ECO:0000256" key="2">
    <source>
        <dbReference type="ARBA" id="ARBA00022692"/>
    </source>
</evidence>
<dbReference type="Gene3D" id="1.10.3380.10">
    <property type="entry name" value="Sec63 N-terminal domain-like domain"/>
    <property type="match status" value="1"/>
</dbReference>
<evidence type="ECO:0000256" key="3">
    <source>
        <dbReference type="ARBA" id="ARBA00022989"/>
    </source>
</evidence>
<comment type="caution">
    <text evidence="6">The sequence shown here is derived from an EMBL/GenBank/DDBJ whole genome shotgun (WGS) entry which is preliminary data.</text>
</comment>
<dbReference type="GO" id="GO:0043138">
    <property type="term" value="F:3'-5' DNA helicase activity"/>
    <property type="evidence" value="ECO:0007669"/>
    <property type="project" value="TreeGrafter"/>
</dbReference>
<proteinExistence type="predicted"/>
<accession>A0A8T0DD80</accession>
<evidence type="ECO:0000256" key="1">
    <source>
        <dbReference type="ARBA" id="ARBA00004141"/>
    </source>
</evidence>
<evidence type="ECO:0000313" key="7">
    <source>
        <dbReference type="Proteomes" id="UP000699462"/>
    </source>
</evidence>
<evidence type="ECO:0000256" key="4">
    <source>
        <dbReference type="ARBA" id="ARBA00023136"/>
    </source>
</evidence>
<evidence type="ECO:0000313" key="6">
    <source>
        <dbReference type="EMBL" id="KAF8564894.1"/>
    </source>
</evidence>
<dbReference type="SMART" id="SM00973">
    <property type="entry name" value="Sec63"/>
    <property type="match status" value="1"/>
</dbReference>
<dbReference type="AlphaFoldDB" id="A0A8T0DD80"/>
<dbReference type="GO" id="GO:0005634">
    <property type="term" value="C:nucleus"/>
    <property type="evidence" value="ECO:0007669"/>
    <property type="project" value="TreeGrafter"/>
</dbReference>
<keyword evidence="7" id="KW-1185">Reference proteome</keyword>
<dbReference type="SUPFAM" id="SSF158702">
    <property type="entry name" value="Sec63 N-terminal domain-like"/>
    <property type="match status" value="1"/>
</dbReference>
<feature type="domain" description="SEC63" evidence="5">
    <location>
        <begin position="2"/>
        <end position="233"/>
    </location>
</feature>
<dbReference type="InterPro" id="IPR035892">
    <property type="entry name" value="C2_domain_sf"/>
</dbReference>
<dbReference type="InterPro" id="IPR004179">
    <property type="entry name" value="Sec63-dom"/>
</dbReference>
<evidence type="ECO:0000259" key="5">
    <source>
        <dbReference type="SMART" id="SM00973"/>
    </source>
</evidence>
<dbReference type="GO" id="GO:0003723">
    <property type="term" value="F:RNA binding"/>
    <property type="evidence" value="ECO:0007669"/>
    <property type="project" value="TreeGrafter"/>
</dbReference>
<keyword evidence="2" id="KW-0812">Transmembrane</keyword>
<keyword evidence="4" id="KW-0472">Membrane</keyword>
<dbReference type="EMBL" id="JTDF01007672">
    <property type="protein sequence ID" value="KAF8564894.1"/>
    <property type="molecule type" value="Genomic_DNA"/>
</dbReference>
<dbReference type="Proteomes" id="UP000699462">
    <property type="component" value="Unassembled WGS sequence"/>
</dbReference>
<dbReference type="GO" id="GO:0016020">
    <property type="term" value="C:membrane"/>
    <property type="evidence" value="ECO:0007669"/>
    <property type="project" value="UniProtKB-SubCell"/>
</dbReference>
<reference evidence="6 7" key="1">
    <citation type="submission" date="2019-07" db="EMBL/GenBank/DDBJ databases">
        <title>Annotation for the trematode Paragonimus westermani.</title>
        <authorList>
            <person name="Choi Y.-J."/>
        </authorList>
    </citation>
    <scope>NUCLEOTIDE SEQUENCE [LARGE SCALE GENOMIC DNA]</scope>
    <source>
        <strain evidence="6">180907_Pwestermani</strain>
    </source>
</reference>
<dbReference type="PANTHER" id="PTHR24075:SF6">
    <property type="entry name" value="ACTIVATING SIGNAL COINTEGRATOR 1 COMPLEX SUBUNIT 3"/>
    <property type="match status" value="1"/>
</dbReference>
<keyword evidence="3" id="KW-1133">Transmembrane helix</keyword>
<gene>
    <name evidence="6" type="ORF">P879_11179</name>
</gene>
<name>A0A8T0DD80_9TREM</name>
<organism evidence="6 7">
    <name type="scientific">Paragonimus westermani</name>
    <dbReference type="NCBI Taxonomy" id="34504"/>
    <lineage>
        <taxon>Eukaryota</taxon>
        <taxon>Metazoa</taxon>
        <taxon>Spiralia</taxon>
        <taxon>Lophotrochozoa</taxon>
        <taxon>Platyhelminthes</taxon>
        <taxon>Trematoda</taxon>
        <taxon>Digenea</taxon>
        <taxon>Plagiorchiida</taxon>
        <taxon>Troglotremata</taxon>
        <taxon>Troglotrematidae</taxon>
        <taxon>Paragonimus</taxon>
    </lineage>
</organism>
<dbReference type="Pfam" id="PF02889">
    <property type="entry name" value="Sec63"/>
    <property type="match status" value="1"/>
</dbReference>
<dbReference type="Gene3D" id="2.60.40.150">
    <property type="entry name" value="C2 domain"/>
    <property type="match status" value="1"/>
</dbReference>